<evidence type="ECO:0000256" key="2">
    <source>
        <dbReference type="ARBA" id="ARBA00022679"/>
    </source>
</evidence>
<reference evidence="3" key="1">
    <citation type="journal article" date="2016" name="Mol. Biol. Evol.">
        <title>Comparative Genomics of Early-Diverging Mushroom-Forming Fungi Provides Insights into the Origins of Lignocellulose Decay Capabilities.</title>
        <authorList>
            <person name="Nagy L.G."/>
            <person name="Riley R."/>
            <person name="Tritt A."/>
            <person name="Adam C."/>
            <person name="Daum C."/>
            <person name="Floudas D."/>
            <person name="Sun H."/>
            <person name="Yadav J.S."/>
            <person name="Pangilinan J."/>
            <person name="Larsson K.H."/>
            <person name="Matsuura K."/>
            <person name="Barry K."/>
            <person name="Labutti K."/>
            <person name="Kuo R."/>
            <person name="Ohm R.A."/>
            <person name="Bhattacharya S.S."/>
            <person name="Shirouzu T."/>
            <person name="Yoshinaga Y."/>
            <person name="Martin F.M."/>
            <person name="Grigoriev I.V."/>
            <person name="Hibbett D.S."/>
        </authorList>
    </citation>
    <scope>NUCLEOTIDE SEQUENCE [LARGE SCALE GENOMIC DNA]</scope>
    <source>
        <strain evidence="3">CBS 109695</strain>
    </source>
</reference>
<dbReference type="EMBL" id="KV417497">
    <property type="protein sequence ID" value="KZP29785.1"/>
    <property type="molecule type" value="Genomic_DNA"/>
</dbReference>
<dbReference type="STRING" id="436010.A0A166SSS4"/>
<dbReference type="Gene3D" id="3.90.550.10">
    <property type="entry name" value="Spore Coat Polysaccharide Biosynthesis Protein SpsA, Chain A"/>
    <property type="match status" value="1"/>
</dbReference>
<dbReference type="InterPro" id="IPR002685">
    <property type="entry name" value="Glyco_trans_15"/>
</dbReference>
<evidence type="ECO:0000256" key="1">
    <source>
        <dbReference type="ARBA" id="ARBA00007677"/>
    </source>
</evidence>
<dbReference type="Pfam" id="PF01793">
    <property type="entry name" value="Glyco_transf_15"/>
    <property type="match status" value="1"/>
</dbReference>
<dbReference type="GO" id="GO:0006487">
    <property type="term" value="P:protein N-linked glycosylation"/>
    <property type="evidence" value="ECO:0007669"/>
    <property type="project" value="TreeGrafter"/>
</dbReference>
<sequence>MGSRRIWAITSEPAQPYTAAILYLTRSSRSSELIDSLSSLHNFVPGPAWPIILMHTGDYDDEEAQIDFVSDLRTHIGTENGSWTFAERVEFLKLDWSFPAGVSHDIDVVDPVMPNVWPGYHQMCAFFTAPIFDLPRLKAVTYYMRLDTDSLITAPLCYDPFEVMYTRQRSYGYLGISNDIDEVTIGVRGLVHDYAGAHPDVKERMDRNGWAWPHENDEGEMITPPIRGYNNNFEIVKLATFHRPDVRQWLEDLTSVPERWYKYRWGDGPLRLVTTSMFLEEKDLEVFCGMHYYHQYNAKIQCPCVPL</sequence>
<dbReference type="SUPFAM" id="SSF53448">
    <property type="entry name" value="Nucleotide-diphospho-sugar transferases"/>
    <property type="match status" value="1"/>
</dbReference>
<proteinExistence type="inferred from homology"/>
<dbReference type="GO" id="GO:0005794">
    <property type="term" value="C:Golgi apparatus"/>
    <property type="evidence" value="ECO:0007669"/>
    <property type="project" value="TreeGrafter"/>
</dbReference>
<dbReference type="AlphaFoldDB" id="A0A166SSS4"/>
<dbReference type="GO" id="GO:0016020">
    <property type="term" value="C:membrane"/>
    <property type="evidence" value="ECO:0007669"/>
    <property type="project" value="InterPro"/>
</dbReference>
<name>A0A166SSS4_9AGAM</name>
<dbReference type="PANTHER" id="PTHR31121:SF6">
    <property type="entry name" value="ALPHA-1,2 MANNOSYLTRANSFERASE KTR1"/>
    <property type="match status" value="1"/>
</dbReference>
<dbReference type="OrthoDB" id="439943at2759"/>
<protein>
    <submittedName>
        <fullName evidence="3">Glycosyltransferase family 15 protein</fullName>
    </submittedName>
</protein>
<keyword evidence="2" id="KW-0808">Transferase</keyword>
<dbReference type="InterPro" id="IPR029044">
    <property type="entry name" value="Nucleotide-diphossugar_trans"/>
</dbReference>
<comment type="similarity">
    <text evidence="1">Belongs to the glycosyltransferase 15 family.</text>
</comment>
<dbReference type="PANTHER" id="PTHR31121">
    <property type="entry name" value="ALPHA-1,2 MANNOSYLTRANSFERASE KTR1"/>
    <property type="match status" value="1"/>
</dbReference>
<dbReference type="GO" id="GO:0000026">
    <property type="term" value="F:alpha-1,2-mannosyltransferase activity"/>
    <property type="evidence" value="ECO:0007669"/>
    <property type="project" value="TreeGrafter"/>
</dbReference>
<evidence type="ECO:0000313" key="3">
    <source>
        <dbReference type="EMBL" id="KZP29785.1"/>
    </source>
</evidence>
<accession>A0A166SSS4</accession>
<gene>
    <name evidence="3" type="ORF">FIBSPDRAFT_917352</name>
</gene>
<organism evidence="3">
    <name type="scientific">Athelia psychrophila</name>
    <dbReference type="NCBI Taxonomy" id="1759441"/>
    <lineage>
        <taxon>Eukaryota</taxon>
        <taxon>Fungi</taxon>
        <taxon>Dikarya</taxon>
        <taxon>Basidiomycota</taxon>
        <taxon>Agaricomycotina</taxon>
        <taxon>Agaricomycetes</taxon>
        <taxon>Agaricomycetidae</taxon>
        <taxon>Atheliales</taxon>
        <taxon>Atheliaceae</taxon>
        <taxon>Athelia</taxon>
    </lineage>
</organism>
<dbReference type="GO" id="GO:0000032">
    <property type="term" value="P:cell wall mannoprotein biosynthetic process"/>
    <property type="evidence" value="ECO:0007669"/>
    <property type="project" value="TreeGrafter"/>
</dbReference>